<sequence length="127" mass="14854">MPKVKFVWSEPIKLKHLSTAAMNEALESSLPDLAQWAEAQQYPDARKIETGYELLTPGDFATAKANDERKELCKYIEQYIQHEGKLHKYHRLVWTASTSEIYFIIRDYGIHIKRRHEIGFFINANNT</sequence>
<accession>A0A2D1ADN6</accession>
<gene>
    <name evidence="1" type="ORF">SEA_TRINA_9</name>
</gene>
<keyword evidence="2" id="KW-1185">Reference proteome</keyword>
<dbReference type="EMBL" id="MF668286">
    <property type="protein sequence ID" value="ASZ74827.1"/>
    <property type="molecule type" value="Genomic_DNA"/>
</dbReference>
<evidence type="ECO:0000313" key="2">
    <source>
        <dbReference type="Proteomes" id="UP000231419"/>
    </source>
</evidence>
<evidence type="ECO:0000313" key="1">
    <source>
        <dbReference type="EMBL" id="ASZ74827.1"/>
    </source>
</evidence>
<dbReference type="Proteomes" id="UP000231419">
    <property type="component" value="Segment"/>
</dbReference>
<reference evidence="2" key="1">
    <citation type="submission" date="2017-08" db="EMBL/GenBank/DDBJ databases">
        <authorList>
            <person name="de Groot N.N."/>
        </authorList>
    </citation>
    <scope>NUCLEOTIDE SEQUENCE [LARGE SCALE GENOMIC DNA]</scope>
</reference>
<name>A0A2D1ADN6_9CAUD</name>
<proteinExistence type="predicted"/>
<protein>
    <submittedName>
        <fullName evidence="1">Uncharacterized protein</fullName>
    </submittedName>
</protein>
<organism evidence="1 2">
    <name type="scientific">Rhodococcus phage Trina</name>
    <dbReference type="NCBI Taxonomy" id="2027905"/>
    <lineage>
        <taxon>Viruses</taxon>
        <taxon>Duplodnaviria</taxon>
        <taxon>Heunggongvirae</taxon>
        <taxon>Uroviricota</taxon>
        <taxon>Caudoviricetes</taxon>
        <taxon>Trinavirus</taxon>
        <taxon>Trinavirus trina</taxon>
    </lineage>
</organism>